<name>A0A0B0PQJ1_GOSAR</name>
<reference evidence="2" key="1">
    <citation type="submission" date="2014-09" db="EMBL/GenBank/DDBJ databases">
        <authorList>
            <person name="Mudge J."/>
            <person name="Ramaraj T."/>
            <person name="Lindquist I.E."/>
            <person name="Bharti A.K."/>
            <person name="Sundararajan A."/>
            <person name="Cameron C.T."/>
            <person name="Woodward J.E."/>
            <person name="May G.D."/>
            <person name="Brubaker C."/>
            <person name="Broadhvest J."/>
            <person name="Wilkins T.A."/>
        </authorList>
    </citation>
    <scope>NUCLEOTIDE SEQUENCE</scope>
    <source>
        <strain evidence="2">cv. AKA8401</strain>
    </source>
</reference>
<protein>
    <submittedName>
        <fullName evidence="1">Uncharacterized protein</fullName>
    </submittedName>
</protein>
<dbReference type="Proteomes" id="UP000032142">
    <property type="component" value="Unassembled WGS sequence"/>
</dbReference>
<evidence type="ECO:0000313" key="2">
    <source>
        <dbReference type="Proteomes" id="UP000032142"/>
    </source>
</evidence>
<organism evidence="1 2">
    <name type="scientific">Gossypium arboreum</name>
    <name type="common">Tree cotton</name>
    <name type="synonym">Gossypium nanking</name>
    <dbReference type="NCBI Taxonomy" id="29729"/>
    <lineage>
        <taxon>Eukaryota</taxon>
        <taxon>Viridiplantae</taxon>
        <taxon>Streptophyta</taxon>
        <taxon>Embryophyta</taxon>
        <taxon>Tracheophyta</taxon>
        <taxon>Spermatophyta</taxon>
        <taxon>Magnoliopsida</taxon>
        <taxon>eudicotyledons</taxon>
        <taxon>Gunneridae</taxon>
        <taxon>Pentapetalae</taxon>
        <taxon>rosids</taxon>
        <taxon>malvids</taxon>
        <taxon>Malvales</taxon>
        <taxon>Malvaceae</taxon>
        <taxon>Malvoideae</taxon>
        <taxon>Gossypium</taxon>
    </lineage>
</organism>
<evidence type="ECO:0000313" key="1">
    <source>
        <dbReference type="EMBL" id="KHG25676.1"/>
    </source>
</evidence>
<sequence>MPMVHTDFLDVETLSILSRISYTQLIKSFIIVQEHINIDNSIQNTFICISTYLVRI</sequence>
<keyword evidence="2" id="KW-1185">Reference proteome</keyword>
<gene>
    <name evidence="1" type="ORF">F383_31970</name>
</gene>
<dbReference type="AlphaFoldDB" id="A0A0B0PQJ1"/>
<accession>A0A0B0PQJ1</accession>
<proteinExistence type="predicted"/>
<dbReference type="EMBL" id="KN433305">
    <property type="protein sequence ID" value="KHG25676.1"/>
    <property type="molecule type" value="Genomic_DNA"/>
</dbReference>